<reference evidence="1" key="1">
    <citation type="submission" date="2018-10" db="EMBL/GenBank/DDBJ databases">
        <title>Hidden diversity of soil giant viruses.</title>
        <authorList>
            <person name="Schulz F."/>
            <person name="Alteio L."/>
            <person name="Goudeau D."/>
            <person name="Ryan E.M."/>
            <person name="Malmstrom R.R."/>
            <person name="Blanchard J."/>
            <person name="Woyke T."/>
        </authorList>
    </citation>
    <scope>NUCLEOTIDE SEQUENCE</scope>
    <source>
        <strain evidence="1">HYV1</strain>
    </source>
</reference>
<protein>
    <submittedName>
        <fullName evidence="1">Uncharacterized protein</fullName>
    </submittedName>
</protein>
<evidence type="ECO:0000313" key="1">
    <source>
        <dbReference type="EMBL" id="AYV83355.1"/>
    </source>
</evidence>
<sequence>MSIRGRLETIWAFSPKREGELAEKWKHLFWWDHSSETIFYFPGWSEHDFHKVGNEWEHKERVAYQKFLENKANDAYQKRWYAFRLRPEVGTAGDLSPEEVVQLEKKWSREGLIWYDAKLNIISISPIIEDWNERNPYFRFAKEIGLLHMILNARKVYISGERAKELVLWKTIDQLIEHWGPFLDTHIPTPGPNAAIIKEFQARRRLI</sequence>
<organism evidence="1">
    <name type="scientific">Hyperionvirus sp</name>
    <dbReference type="NCBI Taxonomy" id="2487770"/>
    <lineage>
        <taxon>Viruses</taxon>
        <taxon>Varidnaviria</taxon>
        <taxon>Bamfordvirae</taxon>
        <taxon>Nucleocytoviricota</taxon>
        <taxon>Megaviricetes</taxon>
        <taxon>Imitervirales</taxon>
        <taxon>Mimiviridae</taxon>
        <taxon>Klosneuvirinae</taxon>
    </lineage>
</organism>
<name>A0A3G5A7Z4_9VIRU</name>
<proteinExistence type="predicted"/>
<accession>A0A3G5A7Z4</accession>
<gene>
    <name evidence="1" type="ORF">Hyperionvirus6_36</name>
</gene>
<dbReference type="EMBL" id="MK072388">
    <property type="protein sequence ID" value="AYV83355.1"/>
    <property type="molecule type" value="Genomic_DNA"/>
</dbReference>